<dbReference type="Proteomes" id="UP000217790">
    <property type="component" value="Unassembled WGS sequence"/>
</dbReference>
<dbReference type="AlphaFoldDB" id="A0A2H3EXU8"/>
<feature type="domain" description="F-box" evidence="1">
    <location>
        <begin position="97"/>
        <end position="150"/>
    </location>
</feature>
<organism evidence="2 3">
    <name type="scientific">Armillaria gallica</name>
    <name type="common">Bulbous honey fungus</name>
    <name type="synonym">Armillaria bulbosa</name>
    <dbReference type="NCBI Taxonomy" id="47427"/>
    <lineage>
        <taxon>Eukaryota</taxon>
        <taxon>Fungi</taxon>
        <taxon>Dikarya</taxon>
        <taxon>Basidiomycota</taxon>
        <taxon>Agaricomycotina</taxon>
        <taxon>Agaricomycetes</taxon>
        <taxon>Agaricomycetidae</taxon>
        <taxon>Agaricales</taxon>
        <taxon>Marasmiineae</taxon>
        <taxon>Physalacriaceae</taxon>
        <taxon>Armillaria</taxon>
    </lineage>
</organism>
<keyword evidence="3" id="KW-1185">Reference proteome</keyword>
<protein>
    <recommendedName>
        <fullName evidence="1">F-box domain-containing protein</fullName>
    </recommendedName>
</protein>
<dbReference type="InParanoid" id="A0A2H3EXU8"/>
<gene>
    <name evidence="2" type="ORF">ARMGADRAFT_1070651</name>
</gene>
<evidence type="ECO:0000313" key="2">
    <source>
        <dbReference type="EMBL" id="PBL04184.1"/>
    </source>
</evidence>
<reference evidence="3" key="1">
    <citation type="journal article" date="2017" name="Nat. Ecol. Evol.">
        <title>Genome expansion and lineage-specific genetic innovations in the forest pathogenic fungi Armillaria.</title>
        <authorList>
            <person name="Sipos G."/>
            <person name="Prasanna A.N."/>
            <person name="Walter M.C."/>
            <person name="O'Connor E."/>
            <person name="Balint B."/>
            <person name="Krizsan K."/>
            <person name="Kiss B."/>
            <person name="Hess J."/>
            <person name="Varga T."/>
            <person name="Slot J."/>
            <person name="Riley R."/>
            <person name="Boka B."/>
            <person name="Rigling D."/>
            <person name="Barry K."/>
            <person name="Lee J."/>
            <person name="Mihaltcheva S."/>
            <person name="LaButti K."/>
            <person name="Lipzen A."/>
            <person name="Waldron R."/>
            <person name="Moloney N.M."/>
            <person name="Sperisen C."/>
            <person name="Kredics L."/>
            <person name="Vagvoelgyi C."/>
            <person name="Patrignani A."/>
            <person name="Fitzpatrick D."/>
            <person name="Nagy I."/>
            <person name="Doyle S."/>
            <person name="Anderson J.B."/>
            <person name="Grigoriev I.V."/>
            <person name="Gueldener U."/>
            <person name="Muensterkoetter M."/>
            <person name="Nagy L.G."/>
        </authorList>
    </citation>
    <scope>NUCLEOTIDE SEQUENCE [LARGE SCALE GENOMIC DNA]</scope>
    <source>
        <strain evidence="3">Ar21-2</strain>
    </source>
</reference>
<evidence type="ECO:0000259" key="1">
    <source>
        <dbReference type="Pfam" id="PF12937"/>
    </source>
</evidence>
<name>A0A2H3EXU8_ARMGA</name>
<dbReference type="Gene3D" id="1.20.1280.50">
    <property type="match status" value="1"/>
</dbReference>
<accession>A0A2H3EXU8</accession>
<dbReference type="OrthoDB" id="3056769at2759"/>
<sequence length="375" mass="42815">MEPYNTSFTNELFLEGISIPSSPSLDVTMMLTHNFPPSDHIRVVILRRIQEYECFLLSLNYEYSLKGNKESFLSIEKTKAQSHLIDLKSILHPIHYVPDDIVLEVFTTVVVSGKESSVSTDTALWACSRVCQRWRALVLATPSLWSDINLDFDEDICLKRHLQCSQRLLAERLNRSGDHLLDVFIRGPRIRPQSNRVLSCVLSSVTRWQSLHVDAGPGMFKVLETCPKRSLKNLQRLTITDSPYADSLYADTYLEDEEDPYGDVVFKTFRYTPNLCQFSISPLPLASFVLSANALYNKVKFFSVNLLGQWLEISDLLPMMLALKSVEILCDEEWEDDDDIIHLPSISCLTLSDYHELGLIPETYDKLDVPNVTIL</sequence>
<dbReference type="InterPro" id="IPR001810">
    <property type="entry name" value="F-box_dom"/>
</dbReference>
<evidence type="ECO:0000313" key="3">
    <source>
        <dbReference type="Proteomes" id="UP000217790"/>
    </source>
</evidence>
<proteinExistence type="predicted"/>
<dbReference type="OMA" id="RIQEYEC"/>
<dbReference type="EMBL" id="KZ293644">
    <property type="protein sequence ID" value="PBL04184.1"/>
    <property type="molecule type" value="Genomic_DNA"/>
</dbReference>
<dbReference type="Pfam" id="PF12937">
    <property type="entry name" value="F-box-like"/>
    <property type="match status" value="1"/>
</dbReference>